<dbReference type="RefSeq" id="WP_014364493.1">
    <property type="nucleotide sequence ID" value="NC_016930.1"/>
</dbReference>
<evidence type="ECO:0000259" key="1">
    <source>
        <dbReference type="Pfam" id="PF00005"/>
    </source>
</evidence>
<dbReference type="HOGENOM" id="CLU_3348019_0_0_5"/>
<evidence type="ECO:0000313" key="3">
    <source>
        <dbReference type="Proteomes" id="UP000007997"/>
    </source>
</evidence>
<gene>
    <name evidence="2" type="ordered locus">RSA_01640</name>
</gene>
<dbReference type="EMBL" id="CP003308">
    <property type="protein sequence ID" value="AFB25926.1"/>
    <property type="molecule type" value="Genomic_DNA"/>
</dbReference>
<organism evidence="2 3">
    <name type="scientific">Rickettsia philipii (strain 364D)</name>
    <dbReference type="NCBI Taxonomy" id="481009"/>
    <lineage>
        <taxon>Bacteria</taxon>
        <taxon>Pseudomonadati</taxon>
        <taxon>Pseudomonadota</taxon>
        <taxon>Alphaproteobacteria</taxon>
        <taxon>Rickettsiales</taxon>
        <taxon>Rickettsiaceae</taxon>
        <taxon>Rickettsieae</taxon>
        <taxon>Rickettsia</taxon>
        <taxon>spotted fever group</taxon>
    </lineage>
</organism>
<dbReference type="GO" id="GO:0005524">
    <property type="term" value="F:ATP binding"/>
    <property type="evidence" value="ECO:0007669"/>
    <property type="project" value="InterPro"/>
</dbReference>
<dbReference type="InterPro" id="IPR027417">
    <property type="entry name" value="P-loop_NTPase"/>
</dbReference>
<dbReference type="KEGG" id="rph:RSA_01640"/>
<accession>H6PSS9</accession>
<feature type="domain" description="ABC transporter" evidence="1">
    <location>
        <begin position="2"/>
        <end position="33"/>
    </location>
</feature>
<keyword evidence="3" id="KW-1185">Reference proteome</keyword>
<reference evidence="3" key="1">
    <citation type="submission" date="2012-02" db="EMBL/GenBank/DDBJ databases">
        <title>Complete genome sequence of Rickettsia philipii strain 364D.</title>
        <authorList>
            <person name="Johnson S.L."/>
            <person name="Munk A.C."/>
            <person name="Han S."/>
            <person name="Bruce D.C."/>
            <person name="Dasch G.A."/>
        </authorList>
    </citation>
    <scope>NUCLEOTIDE SEQUENCE [LARGE SCALE GENOMIC DNA]</scope>
    <source>
        <strain evidence="3">364D</strain>
    </source>
</reference>
<proteinExistence type="predicted"/>
<dbReference type="GO" id="GO:0016887">
    <property type="term" value="F:ATP hydrolysis activity"/>
    <property type="evidence" value="ECO:0007669"/>
    <property type="project" value="InterPro"/>
</dbReference>
<dbReference type="Proteomes" id="UP000007997">
    <property type="component" value="Chromosome"/>
</dbReference>
<dbReference type="Pfam" id="PF00005">
    <property type="entry name" value="ABC_tran"/>
    <property type="match status" value="1"/>
</dbReference>
<dbReference type="Gene3D" id="3.40.50.300">
    <property type="entry name" value="P-loop containing nucleotide triphosphate hydrolases"/>
    <property type="match status" value="1"/>
</dbReference>
<protein>
    <recommendedName>
        <fullName evidence="1">ABC transporter domain-containing protein</fullName>
    </recommendedName>
</protein>
<dbReference type="InterPro" id="IPR003439">
    <property type="entry name" value="ABC_transporter-like_ATP-bd"/>
</dbReference>
<name>H6PSS9_RICP3</name>
<sequence>MYIKAGEKVGIVGNSGSGKATLIALLLKNFKPEFAIL</sequence>
<dbReference type="AlphaFoldDB" id="H6PSS9"/>
<dbReference type="SUPFAM" id="SSF52540">
    <property type="entry name" value="P-loop containing nucleoside triphosphate hydrolases"/>
    <property type="match status" value="1"/>
</dbReference>
<evidence type="ECO:0000313" key="2">
    <source>
        <dbReference type="EMBL" id="AFB25926.1"/>
    </source>
</evidence>